<evidence type="ECO:0000313" key="2">
    <source>
        <dbReference type="EMBL" id="MBU9723080.1"/>
    </source>
</evidence>
<evidence type="ECO:0000313" key="3">
    <source>
        <dbReference type="Proteomes" id="UP000790580"/>
    </source>
</evidence>
<dbReference type="RefSeq" id="WP_088076902.1">
    <property type="nucleotide sequence ID" value="NZ_JAHQCR010000070.1"/>
</dbReference>
<dbReference type="PANTHER" id="PTHR37422:SF13">
    <property type="entry name" value="LIPOPOLYSACCHARIDE BIOSYNTHESIS PROTEIN PA4999-RELATED"/>
    <property type="match status" value="1"/>
</dbReference>
<feature type="transmembrane region" description="Helical" evidence="1">
    <location>
        <begin position="77"/>
        <end position="93"/>
    </location>
</feature>
<reference evidence="2 3" key="1">
    <citation type="submission" date="2021-06" db="EMBL/GenBank/DDBJ databases">
        <title>Bacillus sp. RD4P76, an endophyte from a halophyte.</title>
        <authorList>
            <person name="Sun J.-Q."/>
        </authorList>
    </citation>
    <scope>NUCLEOTIDE SEQUENCE [LARGE SCALE GENOMIC DNA]</scope>
    <source>
        <strain evidence="2 3">JCM 17098</strain>
    </source>
</reference>
<dbReference type="PANTHER" id="PTHR37422">
    <property type="entry name" value="TEICHURONIC ACID BIOSYNTHESIS PROTEIN TUAE"/>
    <property type="match status" value="1"/>
</dbReference>
<dbReference type="Proteomes" id="UP000790580">
    <property type="component" value="Unassembled WGS sequence"/>
</dbReference>
<sequence length="240" mass="26975">MSAQLVEKFVCKEEEKLGSQLEQLCILSLILYIVSLYLFADNTQLVNISRALFLLFASSAFLQILSRKSIYNDKITIVSLAFLFFCLASYFWAIEPSIALRRSVLLSQVIILLLFLTSQILNSIKQIEMVLYGIAFSGVALFIYGVLLYGPENIYYAILTGDRLGSQISQENTMGRLASISAIVFFVMGLEKKKLRYYIFMTLPFFMLLASGSRTAVGILLVGMLISIIFKVGLKKVISF</sequence>
<keyword evidence="1" id="KW-0812">Transmembrane</keyword>
<comment type="caution">
    <text evidence="2">The sequence shown here is derived from an EMBL/GenBank/DDBJ whole genome shotgun (WGS) entry which is preliminary data.</text>
</comment>
<feature type="transmembrane region" description="Helical" evidence="1">
    <location>
        <begin position="99"/>
        <end position="117"/>
    </location>
</feature>
<keyword evidence="1" id="KW-1133">Transmembrane helix</keyword>
<feature type="transmembrane region" description="Helical" evidence="1">
    <location>
        <begin position="197"/>
        <end position="230"/>
    </location>
</feature>
<feature type="transmembrane region" description="Helical" evidence="1">
    <location>
        <begin position="129"/>
        <end position="149"/>
    </location>
</feature>
<evidence type="ECO:0000256" key="1">
    <source>
        <dbReference type="SAM" id="Phobius"/>
    </source>
</evidence>
<feature type="transmembrane region" description="Helical" evidence="1">
    <location>
        <begin position="21"/>
        <end position="40"/>
    </location>
</feature>
<feature type="transmembrane region" description="Helical" evidence="1">
    <location>
        <begin position="46"/>
        <end position="65"/>
    </location>
</feature>
<gene>
    <name evidence="2" type="ORF">KS407_16795</name>
</gene>
<name>A0ABS6JWW0_9BACI</name>
<feature type="transmembrane region" description="Helical" evidence="1">
    <location>
        <begin position="173"/>
        <end position="190"/>
    </location>
</feature>
<protein>
    <submittedName>
        <fullName evidence="2">Uncharacterized protein</fullName>
    </submittedName>
</protein>
<dbReference type="EMBL" id="JAHQCR010000070">
    <property type="protein sequence ID" value="MBU9723080.1"/>
    <property type="molecule type" value="Genomic_DNA"/>
</dbReference>
<dbReference type="InterPro" id="IPR051533">
    <property type="entry name" value="WaaL-like"/>
</dbReference>
<accession>A0ABS6JWW0</accession>
<keyword evidence="3" id="KW-1185">Reference proteome</keyword>
<proteinExistence type="predicted"/>
<organism evidence="2 3">
    <name type="scientific">Evansella alkalicola</name>
    <dbReference type="NCBI Taxonomy" id="745819"/>
    <lineage>
        <taxon>Bacteria</taxon>
        <taxon>Bacillati</taxon>
        <taxon>Bacillota</taxon>
        <taxon>Bacilli</taxon>
        <taxon>Bacillales</taxon>
        <taxon>Bacillaceae</taxon>
        <taxon>Evansella</taxon>
    </lineage>
</organism>
<keyword evidence="1" id="KW-0472">Membrane</keyword>